<evidence type="ECO:0000256" key="2">
    <source>
        <dbReference type="SAM" id="Phobius"/>
    </source>
</evidence>
<feature type="region of interest" description="Disordered" evidence="1">
    <location>
        <begin position="87"/>
        <end position="132"/>
    </location>
</feature>
<dbReference type="EMBL" id="LSYV01000007">
    <property type="protein sequence ID" value="KXZ53754.1"/>
    <property type="molecule type" value="Genomic_DNA"/>
</dbReference>
<dbReference type="OrthoDB" id="546260at2759"/>
<accession>A0A150GVD1</accession>
<feature type="region of interest" description="Disordered" evidence="1">
    <location>
        <begin position="386"/>
        <end position="466"/>
    </location>
</feature>
<dbReference type="AlphaFoldDB" id="A0A150GVD1"/>
<keyword evidence="2" id="KW-0472">Membrane</keyword>
<feature type="compositionally biased region" description="Acidic residues" evidence="1">
    <location>
        <begin position="119"/>
        <end position="132"/>
    </location>
</feature>
<keyword evidence="2" id="KW-1133">Transmembrane helix</keyword>
<evidence type="ECO:0000313" key="3">
    <source>
        <dbReference type="EMBL" id="KXZ53754.1"/>
    </source>
</evidence>
<dbReference type="Proteomes" id="UP000075714">
    <property type="component" value="Unassembled WGS sequence"/>
</dbReference>
<name>A0A150GVD1_GONPE</name>
<organism evidence="3 4">
    <name type="scientific">Gonium pectorale</name>
    <name type="common">Green alga</name>
    <dbReference type="NCBI Taxonomy" id="33097"/>
    <lineage>
        <taxon>Eukaryota</taxon>
        <taxon>Viridiplantae</taxon>
        <taxon>Chlorophyta</taxon>
        <taxon>core chlorophytes</taxon>
        <taxon>Chlorophyceae</taxon>
        <taxon>CS clade</taxon>
        <taxon>Chlamydomonadales</taxon>
        <taxon>Volvocaceae</taxon>
        <taxon>Gonium</taxon>
    </lineage>
</organism>
<comment type="caution">
    <text evidence="3">The sequence shown here is derived from an EMBL/GenBank/DDBJ whole genome shotgun (WGS) entry which is preliminary data.</text>
</comment>
<feature type="region of interest" description="Disordered" evidence="1">
    <location>
        <begin position="269"/>
        <end position="297"/>
    </location>
</feature>
<sequence>MVAVKGYDRKWTRKYEQLAPLLLRALLMVLGFLMISLVAAVKWVGRQAARGLEKLVAKAIEFVMRYWYGLDCMEGGRYLPATNAAGAPSALGRRRQPRRLTHGQVDENAPDFGVRFSEDDAQSEPPEPDSEEPELLLWREFNALQYMPHLPPVWRALMRAFKWKVVCRPSNDASGWRSGVLRRWDLMWPVLSVVDKPGQARPGESFNEWPMVEIFKIDLRDLAGWPSYLASLKRADRWNVRQRCKLFHSFESRGRLVCQLVPLGPEVFAEKPAGGSGGGARGQSPHPPEAAATEVAPADVDASELPAAPSVVSVPAVPADTSASSSSAVAAAKAKAAAAYARPSPFANITIGALEDVPEECGEEDEDEDEGEMQPLTLRTASAQTLTTPAATPPRALPPLSALSTPAARSPPPPGPKKLSAGDRAFNIKRDPLRTSNSAPSAPGRGSAGLSTQPSDDTAPPPAPTRVTLGSVAEAEALLEQLWGLYEQTGLRNGFVECSREQFFRLLRQAPNVQAVMVRKTPEDADTAAAAGGGAARGPVVAFGILLPQRNSLQVLYTGKQYDDRIVQQSSSYFQVMLSPVQLALAHNLALRRMAAAAADNDDTDPASPAAAPEPPLGSRVGLIDWIDLGPGRRFVKEHLGAAGHPISMYTRGIGPIARALTPLVMARYMDPRALVNDP</sequence>
<keyword evidence="2" id="KW-0812">Transmembrane</keyword>
<proteinExistence type="predicted"/>
<evidence type="ECO:0000313" key="4">
    <source>
        <dbReference type="Proteomes" id="UP000075714"/>
    </source>
</evidence>
<gene>
    <name evidence="3" type="ORF">GPECTOR_6g671</name>
</gene>
<feature type="compositionally biased region" description="Basic residues" evidence="1">
    <location>
        <begin position="92"/>
        <end position="101"/>
    </location>
</feature>
<evidence type="ECO:0000256" key="1">
    <source>
        <dbReference type="SAM" id="MobiDB-lite"/>
    </source>
</evidence>
<protein>
    <submittedName>
        <fullName evidence="3">Uncharacterized protein</fullName>
    </submittedName>
</protein>
<reference evidence="4" key="1">
    <citation type="journal article" date="2016" name="Nat. Commun.">
        <title>The Gonium pectorale genome demonstrates co-option of cell cycle regulation during the evolution of multicellularity.</title>
        <authorList>
            <person name="Hanschen E.R."/>
            <person name="Marriage T.N."/>
            <person name="Ferris P.J."/>
            <person name="Hamaji T."/>
            <person name="Toyoda A."/>
            <person name="Fujiyama A."/>
            <person name="Neme R."/>
            <person name="Noguchi H."/>
            <person name="Minakuchi Y."/>
            <person name="Suzuki M."/>
            <person name="Kawai-Toyooka H."/>
            <person name="Smith D.R."/>
            <person name="Sparks H."/>
            <person name="Anderson J."/>
            <person name="Bakaric R."/>
            <person name="Luria V."/>
            <person name="Karger A."/>
            <person name="Kirschner M.W."/>
            <person name="Durand P.M."/>
            <person name="Michod R.E."/>
            <person name="Nozaki H."/>
            <person name="Olson B.J."/>
        </authorList>
    </citation>
    <scope>NUCLEOTIDE SEQUENCE [LARGE SCALE GENOMIC DNA]</scope>
    <source>
        <strain evidence="4">NIES-2863</strain>
    </source>
</reference>
<feature type="compositionally biased region" description="Low complexity" evidence="1">
    <location>
        <begin position="398"/>
        <end position="408"/>
    </location>
</feature>
<feature type="transmembrane region" description="Helical" evidence="2">
    <location>
        <begin position="21"/>
        <end position="44"/>
    </location>
</feature>
<keyword evidence="4" id="KW-1185">Reference proteome</keyword>